<feature type="active site" evidence="2">
    <location>
        <position position="248"/>
    </location>
</feature>
<dbReference type="InterPro" id="IPR016160">
    <property type="entry name" value="Ald_DH_CS_CYS"/>
</dbReference>
<accession>A0ABP6P0A4</accession>
<comment type="caution">
    <text evidence="6">The sequence shown here is derived from an EMBL/GenBank/DDBJ whole genome shotgun (WGS) entry which is preliminary data.</text>
</comment>
<proteinExistence type="inferred from homology"/>
<keyword evidence="4" id="KW-0175">Coiled coil</keyword>
<feature type="coiled-coil region" evidence="4">
    <location>
        <begin position="69"/>
        <end position="96"/>
    </location>
</feature>
<organism evidence="6 7">
    <name type="scientific">Blastococcus jejuensis</name>
    <dbReference type="NCBI Taxonomy" id="351224"/>
    <lineage>
        <taxon>Bacteria</taxon>
        <taxon>Bacillati</taxon>
        <taxon>Actinomycetota</taxon>
        <taxon>Actinomycetes</taxon>
        <taxon>Geodermatophilales</taxon>
        <taxon>Geodermatophilaceae</taxon>
        <taxon>Blastococcus</taxon>
    </lineage>
</organism>
<name>A0ABP6P0A4_9ACTN</name>
<evidence type="ECO:0000256" key="4">
    <source>
        <dbReference type="SAM" id="Coils"/>
    </source>
</evidence>
<evidence type="ECO:0000256" key="3">
    <source>
        <dbReference type="RuleBase" id="RU003345"/>
    </source>
</evidence>
<dbReference type="EMBL" id="BAAAVV010000002">
    <property type="protein sequence ID" value="GAA3158967.1"/>
    <property type="molecule type" value="Genomic_DNA"/>
</dbReference>
<protein>
    <submittedName>
        <fullName evidence="6">Aldehyde dehydrogenase family protein</fullName>
    </submittedName>
</protein>
<feature type="domain" description="Aldehyde dehydrogenase" evidence="5">
    <location>
        <begin position="14"/>
        <end position="484"/>
    </location>
</feature>
<keyword evidence="1 3" id="KW-0560">Oxidoreductase</keyword>
<dbReference type="Gene3D" id="3.40.309.10">
    <property type="entry name" value="Aldehyde Dehydrogenase, Chain A, domain 2"/>
    <property type="match status" value="1"/>
</dbReference>
<dbReference type="InterPro" id="IPR015590">
    <property type="entry name" value="Aldehyde_DH_dom"/>
</dbReference>
<dbReference type="InterPro" id="IPR016162">
    <property type="entry name" value="Ald_DH_N"/>
</dbReference>
<dbReference type="InterPro" id="IPR016161">
    <property type="entry name" value="Ald_DH/histidinol_DH"/>
</dbReference>
<dbReference type="Gene3D" id="3.40.605.10">
    <property type="entry name" value="Aldehyde Dehydrogenase, Chain A, domain 1"/>
    <property type="match status" value="1"/>
</dbReference>
<reference evidence="7" key="1">
    <citation type="journal article" date="2019" name="Int. J. Syst. Evol. Microbiol.">
        <title>The Global Catalogue of Microorganisms (GCM) 10K type strain sequencing project: providing services to taxonomists for standard genome sequencing and annotation.</title>
        <authorList>
            <consortium name="The Broad Institute Genomics Platform"/>
            <consortium name="The Broad Institute Genome Sequencing Center for Infectious Disease"/>
            <person name="Wu L."/>
            <person name="Ma J."/>
        </authorList>
    </citation>
    <scope>NUCLEOTIDE SEQUENCE [LARGE SCALE GENOMIC DNA]</scope>
    <source>
        <strain evidence="7">JCM 15614</strain>
    </source>
</reference>
<evidence type="ECO:0000313" key="7">
    <source>
        <dbReference type="Proteomes" id="UP001499924"/>
    </source>
</evidence>
<dbReference type="Pfam" id="PF00171">
    <property type="entry name" value="Aldedh"/>
    <property type="match status" value="1"/>
</dbReference>
<dbReference type="InterPro" id="IPR029510">
    <property type="entry name" value="Ald_DH_CS_GLU"/>
</dbReference>
<evidence type="ECO:0000259" key="5">
    <source>
        <dbReference type="Pfam" id="PF00171"/>
    </source>
</evidence>
<comment type="similarity">
    <text evidence="3">Belongs to the aldehyde dehydrogenase family.</text>
</comment>
<dbReference type="RefSeq" id="WP_344687258.1">
    <property type="nucleotide sequence ID" value="NZ_BAAAVV010000002.1"/>
</dbReference>
<dbReference type="PROSITE" id="PS00687">
    <property type="entry name" value="ALDEHYDE_DEHYDR_GLU"/>
    <property type="match status" value="1"/>
</dbReference>
<evidence type="ECO:0000256" key="1">
    <source>
        <dbReference type="ARBA" id="ARBA00023002"/>
    </source>
</evidence>
<sequence length="488" mass="51285">MTARTVRNLVDGAWVESVTGRTQERRNPADVREVVSTFPESDAKDADAAVSAVSAGWQQWADTGPEQRARVLENAAGVLERQKDQLIDELVREEGKTRAEATMEVSRTPMNLRFYAGEALRTAGVTLPTGDGSLVFTMRAPVGVVAAITPWNFPLNIPSRKLGPALAAGNGVVFKPSDVTPLLGQRLVDALVEGGLPSGAIAVLHGGAEVASALVTDERVDAVTFTGSTNVGEAIHRVSRASQRTQLEMGGKNPLVVLEDADLDRAATLITKGAFGLSGQACTGTSRVIVHDAVHDALVDRIAAKARALRVGPGLADGVDLGPQATERQQQSVLGYVARALDDGATLVAGGPDDDTQDLTAGDLAHGLYVRPTVFTDVDPASELATQEVFGPVLAVLRVHSFDEALQVADATRFGLSASIVTSDIGRAMTFARRVNSGLVKVNQTTTGQAMNAPFGGVKDSSTQTSKEQAGESMMAFYTVDKTVYLSA</sequence>
<dbReference type="PANTHER" id="PTHR11699">
    <property type="entry name" value="ALDEHYDE DEHYDROGENASE-RELATED"/>
    <property type="match status" value="1"/>
</dbReference>
<dbReference type="Proteomes" id="UP001499924">
    <property type="component" value="Unassembled WGS sequence"/>
</dbReference>
<gene>
    <name evidence="6" type="ORF">GCM10010531_07920</name>
</gene>
<evidence type="ECO:0000256" key="2">
    <source>
        <dbReference type="PROSITE-ProRule" id="PRU10007"/>
    </source>
</evidence>
<keyword evidence="7" id="KW-1185">Reference proteome</keyword>
<dbReference type="PROSITE" id="PS00070">
    <property type="entry name" value="ALDEHYDE_DEHYDR_CYS"/>
    <property type="match status" value="1"/>
</dbReference>
<dbReference type="InterPro" id="IPR016163">
    <property type="entry name" value="Ald_DH_C"/>
</dbReference>
<evidence type="ECO:0000313" key="6">
    <source>
        <dbReference type="EMBL" id="GAA3158967.1"/>
    </source>
</evidence>
<dbReference type="SUPFAM" id="SSF53720">
    <property type="entry name" value="ALDH-like"/>
    <property type="match status" value="1"/>
</dbReference>